<keyword evidence="3" id="KW-1185">Reference proteome</keyword>
<dbReference type="AlphaFoldDB" id="A0A9K3L2C6"/>
<gene>
    <name evidence="2" type="ORF">IV203_003751</name>
</gene>
<dbReference type="Pfam" id="PF13401">
    <property type="entry name" value="AAA_22"/>
    <property type="match status" value="1"/>
</dbReference>
<accession>A0A9K3L2C6</accession>
<organism evidence="2 3">
    <name type="scientific">Nitzschia inconspicua</name>
    <dbReference type="NCBI Taxonomy" id="303405"/>
    <lineage>
        <taxon>Eukaryota</taxon>
        <taxon>Sar</taxon>
        <taxon>Stramenopiles</taxon>
        <taxon>Ochrophyta</taxon>
        <taxon>Bacillariophyta</taxon>
        <taxon>Bacillariophyceae</taxon>
        <taxon>Bacillariophycidae</taxon>
        <taxon>Bacillariales</taxon>
        <taxon>Bacillariaceae</taxon>
        <taxon>Nitzschia</taxon>
    </lineage>
</organism>
<comment type="caution">
    <text evidence="2">The sequence shown here is derived from an EMBL/GenBank/DDBJ whole genome shotgun (WGS) entry which is preliminary data.</text>
</comment>
<reference evidence="2" key="2">
    <citation type="submission" date="2021-04" db="EMBL/GenBank/DDBJ databases">
        <authorList>
            <person name="Podell S."/>
        </authorList>
    </citation>
    <scope>NUCLEOTIDE SEQUENCE</scope>
    <source>
        <strain evidence="2">Hildebrandi</strain>
    </source>
</reference>
<dbReference type="OrthoDB" id="425861at2759"/>
<protein>
    <submittedName>
        <fullName evidence="2">AAA domain containing protein</fullName>
    </submittedName>
</protein>
<dbReference type="Proteomes" id="UP000693970">
    <property type="component" value="Unassembled WGS sequence"/>
</dbReference>
<evidence type="ECO:0000259" key="1">
    <source>
        <dbReference type="Pfam" id="PF13401"/>
    </source>
</evidence>
<reference evidence="2" key="1">
    <citation type="journal article" date="2021" name="Sci. Rep.">
        <title>Diploid genomic architecture of Nitzschia inconspicua, an elite biomass production diatom.</title>
        <authorList>
            <person name="Oliver A."/>
            <person name="Podell S."/>
            <person name="Pinowska A."/>
            <person name="Traller J.C."/>
            <person name="Smith S.R."/>
            <person name="McClure R."/>
            <person name="Beliaev A."/>
            <person name="Bohutskyi P."/>
            <person name="Hill E.A."/>
            <person name="Rabines A."/>
            <person name="Zheng H."/>
            <person name="Allen L.Z."/>
            <person name="Kuo A."/>
            <person name="Grigoriev I.V."/>
            <person name="Allen A.E."/>
            <person name="Hazlebeck D."/>
            <person name="Allen E.E."/>
        </authorList>
    </citation>
    <scope>NUCLEOTIDE SEQUENCE</scope>
    <source>
        <strain evidence="2">Hildebrandi</strain>
    </source>
</reference>
<sequence length="705" mass="79583">MGTTAWIVGKWDRTSAENTSWWGQHNSAETAAQIEETAGNTTHPPWLQHWVWTASRSLFLLRFDVGSREGRPPVHDSQTAAKMTDDFPGLSHSPSGRQLNIQTENPAKEDKDVFFPLGETVAKLKQLLAEATDEGSNIIFIRAPVAAGKTTLANYLRTKLRDEFVVVPPATSERQWFLNVIEASGQTNLDVDNVRKALISIAKQGKTIIIDEAHRIFEHQNVVVTFFKDMESEDVAPTFLLFSASGSTQDSQGNHVSTPKEIKRKYMWYPPIPNTSIDKMRSDLAEAKKPVYLDAKSVQFFATLCGGHRGIFMNAMKWVQEKQGNLPQSNVDVSENTTTLNITKWNITQTASHVRKTLEESNMKTGALRWNVGLRKFFKECRAVRVDGDYSNILNIPKEFGLVLYGGPKLMEELNNQERILTISGFLFPERRDADKDEEFVKYDWNDSTVMYAVPNPVMAEYYGDILPHKVKHYKRQLLEEKKKPDCAADLMARVLPYLTFTAMVDNPISREDGSLSNCLSRRGMPYEDDYNGAIAGVLKNSLGYHVATPKDCVLGKTDVVVSYEDGSTCAIESIMAAQSLNAHLEHAKRFFNSNKTNYHNSQQQLLLVIGGVRKQVKQRVQYVAKNLGEKGILEIVGLCVSLHHDSYEMFREGEEDPIYFVCDRVPKTLKRDIDGRFETAQICVFECDDAAPHPKKSKPSNEHF</sequence>
<dbReference type="EMBL" id="JAGRRH010000016">
    <property type="protein sequence ID" value="KAG7354395.1"/>
    <property type="molecule type" value="Genomic_DNA"/>
</dbReference>
<dbReference type="InterPro" id="IPR049945">
    <property type="entry name" value="AAA_22"/>
</dbReference>
<evidence type="ECO:0000313" key="2">
    <source>
        <dbReference type="EMBL" id="KAG7354395.1"/>
    </source>
</evidence>
<proteinExistence type="predicted"/>
<dbReference type="GO" id="GO:0016887">
    <property type="term" value="F:ATP hydrolysis activity"/>
    <property type="evidence" value="ECO:0007669"/>
    <property type="project" value="InterPro"/>
</dbReference>
<feature type="domain" description="ORC1/DEAH AAA+ ATPase" evidence="1">
    <location>
        <begin position="135"/>
        <end position="231"/>
    </location>
</feature>
<evidence type="ECO:0000313" key="3">
    <source>
        <dbReference type="Proteomes" id="UP000693970"/>
    </source>
</evidence>
<name>A0A9K3L2C6_9STRA</name>